<dbReference type="InterPro" id="IPR036457">
    <property type="entry name" value="PPM-type-like_dom_sf"/>
</dbReference>
<keyword evidence="5" id="KW-0547">Nucleotide-binding</keyword>
<dbReference type="Gene3D" id="3.60.40.10">
    <property type="entry name" value="PPM-type phosphatase domain"/>
    <property type="match status" value="1"/>
</dbReference>
<accession>A0A365HAS6</accession>
<evidence type="ECO:0000256" key="8">
    <source>
        <dbReference type="ARBA" id="ARBA00022840"/>
    </source>
</evidence>
<evidence type="ECO:0000259" key="17">
    <source>
        <dbReference type="SMART" id="SM00331"/>
    </source>
</evidence>
<evidence type="ECO:0000256" key="3">
    <source>
        <dbReference type="ARBA" id="ARBA00022679"/>
    </source>
</evidence>
<feature type="domain" description="PPM-type phosphatase" evidence="17">
    <location>
        <begin position="307"/>
        <end position="520"/>
    </location>
</feature>
<evidence type="ECO:0000256" key="6">
    <source>
        <dbReference type="ARBA" id="ARBA00022777"/>
    </source>
</evidence>
<dbReference type="GO" id="GO:0004722">
    <property type="term" value="F:protein serine/threonine phosphatase activity"/>
    <property type="evidence" value="ECO:0007669"/>
    <property type="project" value="UniProtKB-EC"/>
</dbReference>
<evidence type="ECO:0000313" key="18">
    <source>
        <dbReference type="EMBL" id="RAY16129.1"/>
    </source>
</evidence>
<keyword evidence="19" id="KW-1185">Reference proteome</keyword>
<protein>
    <recommendedName>
        <fullName evidence="1">protein-serine/threonine phosphatase</fullName>
        <ecNumber evidence="1">3.1.3.16</ecNumber>
    </recommendedName>
    <alternativeName>
        <fullName evidence="15">Protein-serine/threonine phosphatase</fullName>
    </alternativeName>
    <alternativeName>
        <fullName evidence="14">Serine/threonine-protein kinase</fullName>
    </alternativeName>
</protein>
<dbReference type="FunFam" id="3.30.450.40:FF:000035">
    <property type="entry name" value="PAS sensor protein"/>
    <property type="match status" value="1"/>
</dbReference>
<dbReference type="InterPro" id="IPR003018">
    <property type="entry name" value="GAF"/>
</dbReference>
<dbReference type="SUPFAM" id="SSF81606">
    <property type="entry name" value="PP2C-like"/>
    <property type="match status" value="1"/>
</dbReference>
<feature type="domain" description="GAF" evidence="16">
    <location>
        <begin position="115"/>
        <end position="286"/>
    </location>
</feature>
<dbReference type="InterPro" id="IPR001932">
    <property type="entry name" value="PPM-type_phosphatase-like_dom"/>
</dbReference>
<comment type="catalytic activity">
    <reaction evidence="12">
        <text>O-phospho-L-seryl-[protein] + H2O = L-seryl-[protein] + phosphate</text>
        <dbReference type="Rhea" id="RHEA:20629"/>
        <dbReference type="Rhea" id="RHEA-COMP:9863"/>
        <dbReference type="Rhea" id="RHEA-COMP:11604"/>
        <dbReference type="ChEBI" id="CHEBI:15377"/>
        <dbReference type="ChEBI" id="CHEBI:29999"/>
        <dbReference type="ChEBI" id="CHEBI:43474"/>
        <dbReference type="ChEBI" id="CHEBI:83421"/>
        <dbReference type="EC" id="3.1.3.16"/>
    </reaction>
</comment>
<comment type="caution">
    <text evidence="18">The sequence shown here is derived from an EMBL/GenBank/DDBJ whole genome shotgun (WGS) entry which is preliminary data.</text>
</comment>
<dbReference type="EC" id="3.1.3.16" evidence="1"/>
<dbReference type="InterPro" id="IPR000014">
    <property type="entry name" value="PAS"/>
</dbReference>
<evidence type="ECO:0000256" key="1">
    <source>
        <dbReference type="ARBA" id="ARBA00013081"/>
    </source>
</evidence>
<keyword evidence="3" id="KW-0808">Transferase</keyword>
<dbReference type="AlphaFoldDB" id="A0A365HAS6"/>
<dbReference type="SUPFAM" id="SSF55781">
    <property type="entry name" value="GAF domain-like"/>
    <property type="match status" value="1"/>
</dbReference>
<evidence type="ECO:0000256" key="9">
    <source>
        <dbReference type="ARBA" id="ARBA00022842"/>
    </source>
</evidence>
<organism evidence="18 19">
    <name type="scientific">Actinomadura craniellae</name>
    <dbReference type="NCBI Taxonomy" id="2231787"/>
    <lineage>
        <taxon>Bacteria</taxon>
        <taxon>Bacillati</taxon>
        <taxon>Actinomycetota</taxon>
        <taxon>Actinomycetes</taxon>
        <taxon>Streptosporangiales</taxon>
        <taxon>Thermomonosporaceae</taxon>
        <taxon>Actinomadura</taxon>
    </lineage>
</organism>
<evidence type="ECO:0000256" key="12">
    <source>
        <dbReference type="ARBA" id="ARBA00047761"/>
    </source>
</evidence>
<dbReference type="Pfam" id="PF07228">
    <property type="entry name" value="SpoIIE"/>
    <property type="match status" value="1"/>
</dbReference>
<evidence type="ECO:0000256" key="7">
    <source>
        <dbReference type="ARBA" id="ARBA00022801"/>
    </source>
</evidence>
<sequence>MEAAGWPFPATVVLGPEGRVTGWSSGAERLLGLPAGQALGRDVRDLLDHPALEQGLALATTGGTWHDTCPAGVRLVCEPLLRDGRVSVLLTMIPGIPGGLELLNEAADRIGSTLDLGRTAREIVEVAVPRFADAGGVYVLERLLADEDSPRREADGRIVVRRLAIVLAADDPDDWSDVFPVDEVIVHPAGSPYAECVATGHPVLCTGADVGDLITHRTGRHLAEVRDHASLLTVPLTARGRTLGFALFSRKRPRPPFAPADTRLAVELAGRAAVCVDNARLYRREHRTAVTLRASLLPAQITVPDALEVAHRYLPADDVTEVGGDWYDVVPLPGGDVALVIGDAMGHGVTAAAAMGQLRVAAHTLAGLDLPPHEVLTRLDKIAQGLTAAQFATCLYVVCSPTTRRCRISGAGHPPPLLALPDGTTRVLDHPPGLPLGVGDTGVGTGYETTELEIPPGATLVLYTDGLIESRRHDLETGIAALRESLTPHRGCLESAADAVLDTLRHRRGDDDISLLLARPAAPDPDRPAITPCA</sequence>
<dbReference type="SUPFAM" id="SSF55785">
    <property type="entry name" value="PYP-like sensor domain (PAS domain)"/>
    <property type="match status" value="1"/>
</dbReference>
<dbReference type="EMBL" id="QLYX01000002">
    <property type="protein sequence ID" value="RAY16129.1"/>
    <property type="molecule type" value="Genomic_DNA"/>
</dbReference>
<keyword evidence="4" id="KW-0479">Metal-binding</keyword>
<comment type="function">
    <text evidence="13">Primarily acts as an independent SigF regulator that is sensitive to the osmosensory signal, mediating the cross talk of PknD with the SigF regulon. Possesses both phosphatase and kinase activities. The kinase domain functions as a classic anti-sigma factor-like kinase to phosphorylate the anti-anti-sigma factor domain at the canonical regulatory site, and the phosphatase domain antagonizes this activity.</text>
</comment>
<dbReference type="GO" id="GO:0046872">
    <property type="term" value="F:metal ion binding"/>
    <property type="evidence" value="ECO:0007669"/>
    <property type="project" value="UniProtKB-KW"/>
</dbReference>
<keyword evidence="9" id="KW-0460">Magnesium</keyword>
<dbReference type="Gene3D" id="3.30.450.20">
    <property type="entry name" value="PAS domain"/>
    <property type="match status" value="1"/>
</dbReference>
<dbReference type="SMART" id="SM00065">
    <property type="entry name" value="GAF"/>
    <property type="match status" value="1"/>
</dbReference>
<dbReference type="FunFam" id="3.60.40.10:FF:000005">
    <property type="entry name" value="Serine/threonine protein phosphatase"/>
    <property type="match status" value="1"/>
</dbReference>
<evidence type="ECO:0000313" key="19">
    <source>
        <dbReference type="Proteomes" id="UP000251891"/>
    </source>
</evidence>
<evidence type="ECO:0000256" key="2">
    <source>
        <dbReference type="ARBA" id="ARBA00022553"/>
    </source>
</evidence>
<evidence type="ECO:0000256" key="11">
    <source>
        <dbReference type="ARBA" id="ARBA00023211"/>
    </source>
</evidence>
<dbReference type="GO" id="GO:0016301">
    <property type="term" value="F:kinase activity"/>
    <property type="evidence" value="ECO:0007669"/>
    <property type="project" value="UniProtKB-KW"/>
</dbReference>
<dbReference type="Gene3D" id="3.30.450.40">
    <property type="match status" value="1"/>
</dbReference>
<dbReference type="CDD" id="cd00130">
    <property type="entry name" value="PAS"/>
    <property type="match status" value="1"/>
</dbReference>
<evidence type="ECO:0000256" key="14">
    <source>
        <dbReference type="ARBA" id="ARBA00075117"/>
    </source>
</evidence>
<dbReference type="GO" id="GO:0005524">
    <property type="term" value="F:ATP binding"/>
    <property type="evidence" value="ECO:0007669"/>
    <property type="project" value="UniProtKB-KW"/>
</dbReference>
<evidence type="ECO:0000256" key="4">
    <source>
        <dbReference type="ARBA" id="ARBA00022723"/>
    </source>
</evidence>
<dbReference type="Pfam" id="PF13185">
    <property type="entry name" value="GAF_2"/>
    <property type="match status" value="1"/>
</dbReference>
<dbReference type="SMART" id="SM00331">
    <property type="entry name" value="PP2C_SIG"/>
    <property type="match status" value="1"/>
</dbReference>
<name>A0A365HAS6_9ACTN</name>
<keyword evidence="11" id="KW-0464">Manganese</keyword>
<evidence type="ECO:0000256" key="13">
    <source>
        <dbReference type="ARBA" id="ARBA00056274"/>
    </source>
</evidence>
<evidence type="ECO:0000259" key="16">
    <source>
        <dbReference type="SMART" id="SM00065"/>
    </source>
</evidence>
<dbReference type="OrthoDB" id="118142at2"/>
<dbReference type="PANTHER" id="PTHR43156:SF2">
    <property type="entry name" value="STAGE II SPORULATION PROTEIN E"/>
    <property type="match status" value="1"/>
</dbReference>
<evidence type="ECO:0000256" key="15">
    <source>
        <dbReference type="ARBA" id="ARBA00081350"/>
    </source>
</evidence>
<evidence type="ECO:0000256" key="10">
    <source>
        <dbReference type="ARBA" id="ARBA00022912"/>
    </source>
</evidence>
<keyword evidence="7" id="KW-0378">Hydrolase</keyword>
<gene>
    <name evidence="18" type="ORF">DPM19_04180</name>
</gene>
<keyword evidence="10" id="KW-0904">Protein phosphatase</keyword>
<dbReference type="InterPro" id="IPR052016">
    <property type="entry name" value="Bact_Sigma-Reg"/>
</dbReference>
<keyword evidence="6" id="KW-0418">Kinase</keyword>
<proteinExistence type="predicted"/>
<dbReference type="InterPro" id="IPR035965">
    <property type="entry name" value="PAS-like_dom_sf"/>
</dbReference>
<keyword evidence="2" id="KW-0597">Phosphoprotein</keyword>
<dbReference type="InterPro" id="IPR029016">
    <property type="entry name" value="GAF-like_dom_sf"/>
</dbReference>
<keyword evidence="8" id="KW-0067">ATP-binding</keyword>
<dbReference type="RefSeq" id="WP_111863471.1">
    <property type="nucleotide sequence ID" value="NZ_QLYX01000002.1"/>
</dbReference>
<dbReference type="PANTHER" id="PTHR43156">
    <property type="entry name" value="STAGE II SPORULATION PROTEIN E-RELATED"/>
    <property type="match status" value="1"/>
</dbReference>
<dbReference type="Proteomes" id="UP000251891">
    <property type="component" value="Unassembled WGS sequence"/>
</dbReference>
<evidence type="ECO:0000256" key="5">
    <source>
        <dbReference type="ARBA" id="ARBA00022741"/>
    </source>
</evidence>
<reference evidence="18 19" key="1">
    <citation type="submission" date="2018-06" db="EMBL/GenBank/DDBJ databases">
        <title>Actinomadura craniellae sp. nov. isolated from marine sponge Craniella sp.</title>
        <authorList>
            <person name="Li L."/>
            <person name="Xu Q.H."/>
            <person name="Lin H.W."/>
            <person name="Lu Y.H."/>
        </authorList>
    </citation>
    <scope>NUCLEOTIDE SEQUENCE [LARGE SCALE GENOMIC DNA]</scope>
    <source>
        <strain evidence="18 19">LHW63021</strain>
    </source>
</reference>